<gene>
    <name evidence="3" type="ORF">M9Y10_032375</name>
</gene>
<protein>
    <submittedName>
        <fullName evidence="3">Uncharacterized protein</fullName>
    </submittedName>
</protein>
<accession>A0ABR2GYE5</accession>
<comment type="caution">
    <text evidence="3">The sequence shown here is derived from an EMBL/GenBank/DDBJ whole genome shotgun (WGS) entry which is preliminary data.</text>
</comment>
<dbReference type="Proteomes" id="UP001470230">
    <property type="component" value="Unassembled WGS sequence"/>
</dbReference>
<organism evidence="3 4">
    <name type="scientific">Tritrichomonas musculus</name>
    <dbReference type="NCBI Taxonomy" id="1915356"/>
    <lineage>
        <taxon>Eukaryota</taxon>
        <taxon>Metamonada</taxon>
        <taxon>Parabasalia</taxon>
        <taxon>Tritrichomonadida</taxon>
        <taxon>Tritrichomonadidae</taxon>
        <taxon>Tritrichomonas</taxon>
    </lineage>
</organism>
<evidence type="ECO:0000313" key="3">
    <source>
        <dbReference type="EMBL" id="KAK8838916.1"/>
    </source>
</evidence>
<keyword evidence="2" id="KW-0472">Membrane</keyword>
<feature type="coiled-coil region" evidence="1">
    <location>
        <begin position="20"/>
        <end position="61"/>
    </location>
</feature>
<keyword evidence="2" id="KW-0812">Transmembrane</keyword>
<name>A0ABR2GYE5_9EUKA</name>
<keyword evidence="2" id="KW-1133">Transmembrane helix</keyword>
<keyword evidence="4" id="KW-1185">Reference proteome</keyword>
<evidence type="ECO:0000313" key="4">
    <source>
        <dbReference type="Proteomes" id="UP001470230"/>
    </source>
</evidence>
<proteinExistence type="predicted"/>
<evidence type="ECO:0000256" key="1">
    <source>
        <dbReference type="SAM" id="Coils"/>
    </source>
</evidence>
<reference evidence="3 4" key="1">
    <citation type="submission" date="2024-04" db="EMBL/GenBank/DDBJ databases">
        <title>Tritrichomonas musculus Genome.</title>
        <authorList>
            <person name="Alves-Ferreira E."/>
            <person name="Grigg M."/>
            <person name="Lorenzi H."/>
            <person name="Galac M."/>
        </authorList>
    </citation>
    <scope>NUCLEOTIDE SEQUENCE [LARGE SCALE GENOMIC DNA]</scope>
    <source>
        <strain evidence="3 4">EAF2021</strain>
    </source>
</reference>
<keyword evidence="1" id="KW-0175">Coiled coil</keyword>
<sequence>MTSNDDVNQEEETVLNCQTRQDENEKIDELTQKIREQKELLDSLTKTVEKLEDEIIEFDKKPVLSVYSPHIFVIFCIFFLIAKSYKTIL</sequence>
<evidence type="ECO:0000256" key="2">
    <source>
        <dbReference type="SAM" id="Phobius"/>
    </source>
</evidence>
<dbReference type="EMBL" id="JAPFFF010000053">
    <property type="protein sequence ID" value="KAK8838916.1"/>
    <property type="molecule type" value="Genomic_DNA"/>
</dbReference>
<feature type="transmembrane region" description="Helical" evidence="2">
    <location>
        <begin position="67"/>
        <end position="85"/>
    </location>
</feature>